<keyword evidence="1" id="KW-0238">DNA-binding</keyword>
<dbReference type="OrthoDB" id="2361226at2"/>
<proteinExistence type="predicted"/>
<sequence>MGYIAIAFGIAAAGYFIGEGLKNFKNADGKDLINNLFNEDDEHELIKEKDVHHFLGTSKEDASLLISEHPDVPHVKLNGKVYFPKAKLREWLLKMGD</sequence>
<accession>A0A2A2I9F5</accession>
<protein>
    <submittedName>
        <fullName evidence="1">DNA-binding protein</fullName>
    </submittedName>
</protein>
<dbReference type="Proteomes" id="UP000218887">
    <property type="component" value="Unassembled WGS sequence"/>
</dbReference>
<keyword evidence="2" id="KW-1185">Reference proteome</keyword>
<comment type="caution">
    <text evidence="1">The sequence shown here is derived from an EMBL/GenBank/DDBJ whole genome shotgun (WGS) entry which is preliminary data.</text>
</comment>
<gene>
    <name evidence="1" type="ORF">CIL05_20255</name>
</gene>
<dbReference type="GO" id="GO:0003677">
    <property type="term" value="F:DNA binding"/>
    <property type="evidence" value="ECO:0007669"/>
    <property type="project" value="UniProtKB-KW"/>
</dbReference>
<evidence type="ECO:0000313" key="1">
    <source>
        <dbReference type="EMBL" id="PAV27775.1"/>
    </source>
</evidence>
<dbReference type="EMBL" id="NPOA01000020">
    <property type="protein sequence ID" value="PAV27775.1"/>
    <property type="molecule type" value="Genomic_DNA"/>
</dbReference>
<reference evidence="1 2" key="1">
    <citation type="submission" date="2017-08" db="EMBL/GenBank/DDBJ databases">
        <title>Virgibacillus indicus sp. nov. and Virgibacillus profoundi sp. nov, two moderately halophilic bacteria isolated from marine sediment by using the Microfluidic Streak Plate.</title>
        <authorList>
            <person name="Xu B."/>
            <person name="Hu B."/>
            <person name="Wang J."/>
            <person name="Zhu Y."/>
            <person name="Huang L."/>
            <person name="Du W."/>
            <person name="Huang Y."/>
        </authorList>
    </citation>
    <scope>NUCLEOTIDE SEQUENCE [LARGE SCALE GENOMIC DNA]</scope>
    <source>
        <strain evidence="1 2">IO3-P3-H5</strain>
    </source>
</reference>
<name>A0A2A2I9F5_9BACI</name>
<evidence type="ECO:0000313" key="2">
    <source>
        <dbReference type="Proteomes" id="UP000218887"/>
    </source>
</evidence>
<dbReference type="AlphaFoldDB" id="A0A2A2I9F5"/>
<organism evidence="1 2">
    <name type="scientific">Virgibacillus profundi</name>
    <dbReference type="NCBI Taxonomy" id="2024555"/>
    <lineage>
        <taxon>Bacteria</taxon>
        <taxon>Bacillati</taxon>
        <taxon>Bacillota</taxon>
        <taxon>Bacilli</taxon>
        <taxon>Bacillales</taxon>
        <taxon>Bacillaceae</taxon>
        <taxon>Virgibacillus</taxon>
    </lineage>
</organism>